<feature type="signal peptide" evidence="1">
    <location>
        <begin position="1"/>
        <end position="21"/>
    </location>
</feature>
<organism evidence="2 3">
    <name type="scientific">Anaerosporobacter mobilis DSM 15930</name>
    <dbReference type="NCBI Taxonomy" id="1120996"/>
    <lineage>
        <taxon>Bacteria</taxon>
        <taxon>Bacillati</taxon>
        <taxon>Bacillota</taxon>
        <taxon>Clostridia</taxon>
        <taxon>Lachnospirales</taxon>
        <taxon>Lachnospiraceae</taxon>
        <taxon>Anaerosporobacter</taxon>
    </lineage>
</organism>
<dbReference type="InterPro" id="IPR025648">
    <property type="entry name" value="DUF4358"/>
</dbReference>
<dbReference type="Pfam" id="PF14270">
    <property type="entry name" value="DUF4358"/>
    <property type="match status" value="1"/>
</dbReference>
<gene>
    <name evidence="2" type="ORF">SAMN02746066_03058</name>
</gene>
<sequence>MRRMKKIVSLVMVGIMAFSLAACSSKKDDQGTGNVKDVPVSEIQTAVKDAYGEAYIPNMDYDAQALESIFGVKEDWYEEFVAQGPMISAQVDTFVAIKAKEANVKEVVDALNSYRDYLVNDSMQYPMNQIKVQASRVEQVGNYVFFILLGDIPMEVEEKGEDAILAAAKEQAQIAVDAINKVLTK</sequence>
<evidence type="ECO:0000256" key="1">
    <source>
        <dbReference type="SAM" id="SignalP"/>
    </source>
</evidence>
<dbReference type="STRING" id="1120996.SAMN02746066_03058"/>
<dbReference type="AlphaFoldDB" id="A0A1M7L586"/>
<evidence type="ECO:0000313" key="3">
    <source>
        <dbReference type="Proteomes" id="UP000184038"/>
    </source>
</evidence>
<feature type="chain" id="PRO_5039141764" description="DUF4358 domain-containing protein" evidence="1">
    <location>
        <begin position="22"/>
        <end position="185"/>
    </location>
</feature>
<reference evidence="2 3" key="1">
    <citation type="submission" date="2016-11" db="EMBL/GenBank/DDBJ databases">
        <authorList>
            <person name="Jaros S."/>
            <person name="Januszkiewicz K."/>
            <person name="Wedrychowicz H."/>
        </authorList>
    </citation>
    <scope>NUCLEOTIDE SEQUENCE [LARGE SCALE GENOMIC DNA]</scope>
    <source>
        <strain evidence="2 3">DSM 15930</strain>
    </source>
</reference>
<dbReference type="Proteomes" id="UP000184038">
    <property type="component" value="Unassembled WGS sequence"/>
</dbReference>
<evidence type="ECO:0008006" key="4">
    <source>
        <dbReference type="Google" id="ProtNLM"/>
    </source>
</evidence>
<protein>
    <recommendedName>
        <fullName evidence="4">DUF4358 domain-containing protein</fullName>
    </recommendedName>
</protein>
<dbReference type="PROSITE" id="PS51257">
    <property type="entry name" value="PROKAR_LIPOPROTEIN"/>
    <property type="match status" value="1"/>
</dbReference>
<evidence type="ECO:0000313" key="2">
    <source>
        <dbReference type="EMBL" id="SHM72685.1"/>
    </source>
</evidence>
<keyword evidence="1" id="KW-0732">Signal</keyword>
<name>A0A1M7L586_9FIRM</name>
<dbReference type="EMBL" id="FRCP01000015">
    <property type="protein sequence ID" value="SHM72685.1"/>
    <property type="molecule type" value="Genomic_DNA"/>
</dbReference>
<dbReference type="RefSeq" id="WP_242952556.1">
    <property type="nucleotide sequence ID" value="NZ_FRCP01000015.1"/>
</dbReference>
<keyword evidence="3" id="KW-1185">Reference proteome</keyword>
<proteinExistence type="predicted"/>
<accession>A0A1M7L586</accession>